<evidence type="ECO:0000256" key="1">
    <source>
        <dbReference type="SAM" id="Coils"/>
    </source>
</evidence>
<comment type="caution">
    <text evidence="3">The sequence shown here is derived from an EMBL/GenBank/DDBJ whole genome shotgun (WGS) entry which is preliminary data.</text>
</comment>
<dbReference type="Proteomes" id="UP001152795">
    <property type="component" value="Unassembled WGS sequence"/>
</dbReference>
<dbReference type="OrthoDB" id="21204at2759"/>
<keyword evidence="4" id="KW-1185">Reference proteome</keyword>
<dbReference type="EMBL" id="CACRXK020003917">
    <property type="protein sequence ID" value="CAB4000751.1"/>
    <property type="molecule type" value="Genomic_DNA"/>
</dbReference>
<feature type="compositionally biased region" description="Basic residues" evidence="2">
    <location>
        <begin position="204"/>
        <end position="248"/>
    </location>
</feature>
<sequence length="332" mass="38585">MDSAEFLEELRPFLLQTTEHFVHELLSFAKAPFDMASYDECVVYPWPEERFRAAITRDGDNMNEEREGHSSPVVCTQPISESTPLSRCAWSDTPAGLHQVSRVQDSPIPHGESLRPVEVNEVIEISDSNEGSERMDEGKKQTEYSQNIVSEEYGENSERVQSSPNDCHISLTRASVSEAVQSDKSAEREELFTSEKHKTDRAEHVHRHIHKHVHKHTHKHRHEHKHKYRSKHKHKNEHEHKHKRKHKHRDEYEHKRYDVTNDDLSVGEALSCVSRSAVHYATQVGHSEIQTNNVGQVHSPKLEEMRKEIDELNVLIQQHEEQLLSLNRRTES</sequence>
<evidence type="ECO:0000256" key="2">
    <source>
        <dbReference type="SAM" id="MobiDB-lite"/>
    </source>
</evidence>
<reference evidence="3" key="1">
    <citation type="submission" date="2020-04" db="EMBL/GenBank/DDBJ databases">
        <authorList>
            <person name="Alioto T."/>
            <person name="Alioto T."/>
            <person name="Gomez Garrido J."/>
        </authorList>
    </citation>
    <scope>NUCLEOTIDE SEQUENCE</scope>
    <source>
        <strain evidence="3">A484AB</strain>
    </source>
</reference>
<feature type="coiled-coil region" evidence="1">
    <location>
        <begin position="302"/>
        <end position="329"/>
    </location>
</feature>
<protein>
    <submittedName>
        <fullName evidence="3">Uncharacterized protein</fullName>
    </submittedName>
</protein>
<accession>A0A6S7I1T5</accession>
<proteinExistence type="predicted"/>
<evidence type="ECO:0000313" key="4">
    <source>
        <dbReference type="Proteomes" id="UP001152795"/>
    </source>
</evidence>
<organism evidence="3 4">
    <name type="scientific">Paramuricea clavata</name>
    <name type="common">Red gorgonian</name>
    <name type="synonym">Violescent sea-whip</name>
    <dbReference type="NCBI Taxonomy" id="317549"/>
    <lineage>
        <taxon>Eukaryota</taxon>
        <taxon>Metazoa</taxon>
        <taxon>Cnidaria</taxon>
        <taxon>Anthozoa</taxon>
        <taxon>Octocorallia</taxon>
        <taxon>Malacalcyonacea</taxon>
        <taxon>Plexauridae</taxon>
        <taxon>Paramuricea</taxon>
    </lineage>
</organism>
<feature type="compositionally biased region" description="Basic and acidic residues" evidence="2">
    <location>
        <begin position="184"/>
        <end position="203"/>
    </location>
</feature>
<name>A0A6S7I1T5_PARCT</name>
<keyword evidence="1" id="KW-0175">Coiled coil</keyword>
<evidence type="ECO:0000313" key="3">
    <source>
        <dbReference type="EMBL" id="CAB4000751.1"/>
    </source>
</evidence>
<feature type="region of interest" description="Disordered" evidence="2">
    <location>
        <begin position="176"/>
        <end position="251"/>
    </location>
</feature>
<dbReference type="AlphaFoldDB" id="A0A6S7I1T5"/>
<gene>
    <name evidence="3" type="ORF">PACLA_8A042976</name>
</gene>